<evidence type="ECO:0000259" key="11">
    <source>
        <dbReference type="PROSITE" id="PS50089"/>
    </source>
</evidence>
<keyword evidence="6" id="KW-0862">Zinc</keyword>
<dbReference type="SUPFAM" id="SSF57850">
    <property type="entry name" value="RING/U-box"/>
    <property type="match status" value="3"/>
</dbReference>
<dbReference type="SUPFAM" id="SSF101898">
    <property type="entry name" value="NHL repeat"/>
    <property type="match status" value="2"/>
</dbReference>
<dbReference type="SUPFAM" id="SSF57845">
    <property type="entry name" value="B-box zinc-binding domain"/>
    <property type="match status" value="3"/>
</dbReference>
<keyword evidence="5 7" id="KW-0863">Zinc-finger</keyword>
<dbReference type="CDD" id="cd19757">
    <property type="entry name" value="Bbox1"/>
    <property type="match status" value="3"/>
</dbReference>
<dbReference type="InterPro" id="IPR013783">
    <property type="entry name" value="Ig-like_fold"/>
</dbReference>
<dbReference type="Pfam" id="PF00630">
    <property type="entry name" value="Filamin"/>
    <property type="match status" value="2"/>
</dbReference>
<evidence type="ECO:0000256" key="6">
    <source>
        <dbReference type="ARBA" id="ARBA00022833"/>
    </source>
</evidence>
<feature type="domain" description="B box-type" evidence="12">
    <location>
        <begin position="1257"/>
        <end position="1300"/>
    </location>
</feature>
<dbReference type="InterPro" id="IPR027370">
    <property type="entry name" value="Znf-RING_euk"/>
</dbReference>
<feature type="repeat" description="NHL" evidence="9">
    <location>
        <begin position="959"/>
        <end position="1002"/>
    </location>
</feature>
<evidence type="ECO:0000313" key="14">
    <source>
        <dbReference type="Proteomes" id="UP001159405"/>
    </source>
</evidence>
<dbReference type="CDD" id="cd05819">
    <property type="entry name" value="NHL"/>
    <property type="match status" value="1"/>
</dbReference>
<evidence type="ECO:0000256" key="10">
    <source>
        <dbReference type="SAM" id="Coils"/>
    </source>
</evidence>
<keyword evidence="4" id="KW-0677">Repeat</keyword>
<feature type="repeat" description="NHL" evidence="9">
    <location>
        <begin position="1674"/>
        <end position="1717"/>
    </location>
</feature>
<dbReference type="SUPFAM" id="SSF81296">
    <property type="entry name" value="E set domains"/>
    <property type="match status" value="2"/>
</dbReference>
<evidence type="ECO:0008006" key="15">
    <source>
        <dbReference type="Google" id="ProtNLM"/>
    </source>
</evidence>
<dbReference type="Pfam" id="PF01436">
    <property type="entry name" value="NHL"/>
    <property type="match status" value="7"/>
</dbReference>
<feature type="domain" description="B box-type" evidence="12">
    <location>
        <begin position="153"/>
        <end position="196"/>
    </location>
</feature>
<keyword evidence="10" id="KW-0175">Coiled coil</keyword>
<dbReference type="InterPro" id="IPR001841">
    <property type="entry name" value="Znf_RING"/>
</dbReference>
<sequence length="1747" mass="197256">MDLKTLFHNLREEVSCSVCSDLFTDPKQLSCLHSFCLKCVKQWYETCGGGDAIKCPKCQTLSRIPASGDLKDLPTSFYLNGFIDVLAIKECKNTQLTCGNCDKKSSEASYCFQCCIFYCEECLMFHSKMRDKTGHRALAVKEFQDKDFEDVLKRPVFCSRQGHQKEELKYYCKECETALCQTCVTLDHGGHVLKLIDEEAETKRLEIKSVIERQRKNLEAKMNIVSQLDEDCAKVFQQSEVLKRDVQRFAENLIRTIQAKMQNIITTVEGRTKNTGNVIVADAGNKLIKIFTPDGRFVMKIGGQGSLSYPVHCVQCGEYFIVSDRGEHCIKVFNRERHFHYKFGKRGEGDGEFNCPSYLFVNESQHLFVCDEGNHRVQVFELNGKFIGNMELTTLFYNLREEVSCSVCSDIFTDPKHLSCLHSFCLKCLVRWYETRGGGEAIKCPKCQTLSRIPASGDLKDLPTSFYLNGFIDVLAIKECKKTQVTCANCNKKSAEVSYCFQCCIFYCEECLIGHNIMRDNKEHRVLAVQRFQEKDFEDVLKRPVFCSKQGHQKEELKFYCKECETALCQTCVILDHGGHVLKLIEEESETKRLEIKSVIETQRQNLEAKINIASQLDEKCAKVIQQSEVVKRDVQRFADNLIKTIQAKMQITITTVEDQTKKSIERLTAKRDEIQQQINVIESSLEEANKLFQRSTNAEVVQLKKILQTIFEGVDSVEAIAAHDPGTQAVLFMKNQKMLDVVNGEEIGFLGKPYQTKASESLTEGKRMKEGTVGRKAQFNLITRNSERMQGYDERDRVTVEFKDEQGQECVTEVKVEDIKDGTYNVSFYPAVQGILKLHVKVNEEQTCGSPFTISVKPFHVKPGLCFGEKGTGDAMFDYPRGVAVTDKDEIVVADQCNHRVQLFKGNGTFLRSFGHKGKNSGEFNRPDGLAIDKDGNIFVADSGNHRVQIFSREGRHLGSFGSIVSLDSKLLEPSGISLDSNGNIIVADTGDKLIKIFTPKGRFVMKIGGQGSLSDPVHCVQCGEYFIVSDRGEHCIKVFNREGHFQYKFGKEGKGDGEFNCPAYLLVNELQHLFVCDRENHRVQIVELNGKFIGKFGAKGSKLGEFNRPLSLAMLMSFSVCSDLFTDPKQLSCLHSFCLKCVNQWYETCGGGDAIKCPKCQTLSRIPVSGDLKDLPTSFYLNGFIDVLAIKECKNTQLTCGNCDKKSSEASYCFQCCIFYCEECLMFHSKMRDKTGHRALAVREFQDKDFEDVLKRPVFCSRQGHQKEELKYYCKECETALCQTCVILYHGGHVLKLIEEESETKRLEIKSVIESQRQNLEAKMNIVSQLDEDCAKVFQQSEVLKRDVQTFADHLIKTIQAKMQNIITTVEGRTKKSIESLTAKRNEIQQQINVIESSLEEADKLFQRSTNAEVVQLKKTLQTIFEGVDQTEVVAHDPETQEALVFIKNQKMLDVVNGEEIGSLKDPNGTKASESVAEGEGLKEGTVARKAQFNLITRNAERKQWYDEQDRVTVEIKDEQGQELVTEVKVEYLKDGTYNVSFYPRVQGTFKLYVKVNEEHIRCSPFTISVKPFHVKPVLCFGKEGTGDGMFKIPRGVAVTDKDEIVVAEDLNHRVQVFDSNGTFLRSFGHKGENDGEFSRPDGIAIDKDGKMFVADCDNNRVQIFSWEGRHLGSFGGKGSLDSPLSNPWGLSLDSTGNVIVADTGNKLIKIFTPDGRFVMKIGGQGSLSLPVHCVQCGEYFIVSD</sequence>
<dbReference type="PROSITE" id="PS50119">
    <property type="entry name" value="ZF_BBOX"/>
    <property type="match status" value="4"/>
</dbReference>
<evidence type="ECO:0000256" key="1">
    <source>
        <dbReference type="ARBA" id="ARBA00008518"/>
    </source>
</evidence>
<dbReference type="InterPro" id="IPR047153">
    <property type="entry name" value="TRIM45/56/19-like"/>
</dbReference>
<dbReference type="InterPro" id="IPR017907">
    <property type="entry name" value="Znf_RING_CS"/>
</dbReference>
<dbReference type="InterPro" id="IPR000315">
    <property type="entry name" value="Znf_B-box"/>
</dbReference>
<dbReference type="Gene3D" id="2.60.40.10">
    <property type="entry name" value="Immunoglobulins"/>
    <property type="match status" value="2"/>
</dbReference>
<dbReference type="InterPro" id="IPR011042">
    <property type="entry name" value="6-blade_b-propeller_TolB-like"/>
</dbReference>
<feature type="repeat" description="NHL" evidence="9">
    <location>
        <begin position="340"/>
        <end position="383"/>
    </location>
</feature>
<reference evidence="13 14" key="1">
    <citation type="submission" date="2022-05" db="EMBL/GenBank/DDBJ databases">
        <authorList>
            <consortium name="Genoscope - CEA"/>
            <person name="William W."/>
        </authorList>
    </citation>
    <scope>NUCLEOTIDE SEQUENCE [LARGE SCALE GENOMIC DNA]</scope>
</reference>
<feature type="domain" description="RING-type" evidence="11">
    <location>
        <begin position="1122"/>
        <end position="1163"/>
    </location>
</feature>
<keyword evidence="2" id="KW-0597">Phosphoprotein</keyword>
<evidence type="ECO:0000256" key="5">
    <source>
        <dbReference type="ARBA" id="ARBA00022771"/>
    </source>
</evidence>
<dbReference type="Gene3D" id="2.120.10.30">
    <property type="entry name" value="TolB, C-terminal domain"/>
    <property type="match status" value="5"/>
</dbReference>
<keyword evidence="14" id="KW-1185">Reference proteome</keyword>
<dbReference type="SMART" id="SM00184">
    <property type="entry name" value="RING"/>
    <property type="match status" value="3"/>
</dbReference>
<dbReference type="InterPro" id="IPR013083">
    <property type="entry name" value="Znf_RING/FYVE/PHD"/>
</dbReference>
<feature type="domain" description="RING-type" evidence="11">
    <location>
        <begin position="405"/>
        <end position="448"/>
    </location>
</feature>
<dbReference type="Gene3D" id="3.30.40.10">
    <property type="entry name" value="Zinc/RING finger domain, C3HC4 (zinc finger)"/>
    <property type="match status" value="3"/>
</dbReference>
<evidence type="ECO:0000313" key="13">
    <source>
        <dbReference type="EMBL" id="CAH3177219.1"/>
    </source>
</evidence>
<dbReference type="Gene3D" id="3.30.160.60">
    <property type="entry name" value="Classic Zinc Finger"/>
    <property type="match status" value="3"/>
</dbReference>
<feature type="repeat" description="Filamin" evidence="8">
    <location>
        <begin position="1469"/>
        <end position="1572"/>
    </location>
</feature>
<dbReference type="SUPFAM" id="SSF63829">
    <property type="entry name" value="Calcium-dependent phosphotriesterase"/>
    <property type="match status" value="1"/>
</dbReference>
<evidence type="ECO:0000256" key="8">
    <source>
        <dbReference type="PROSITE-ProRule" id="PRU00087"/>
    </source>
</evidence>
<feature type="repeat" description="Filamin" evidence="8">
    <location>
        <begin position="754"/>
        <end position="857"/>
    </location>
</feature>
<dbReference type="PROSITE" id="PS00518">
    <property type="entry name" value="ZF_RING_1"/>
    <property type="match status" value="3"/>
</dbReference>
<feature type="repeat" description="NHL" evidence="9">
    <location>
        <begin position="865"/>
        <end position="908"/>
    </location>
</feature>
<evidence type="ECO:0000256" key="4">
    <source>
        <dbReference type="ARBA" id="ARBA00022737"/>
    </source>
</evidence>
<dbReference type="InterPro" id="IPR001258">
    <property type="entry name" value="NHL_repeat"/>
</dbReference>
<name>A0ABN8RH19_9CNID</name>
<dbReference type="SMART" id="SM00557">
    <property type="entry name" value="IG_FLMN"/>
    <property type="match status" value="2"/>
</dbReference>
<comment type="caution">
    <text evidence="13">The sequence shown here is derived from an EMBL/GenBank/DDBJ whole genome shotgun (WGS) entry which is preliminary data.</text>
</comment>
<dbReference type="InterPro" id="IPR001298">
    <property type="entry name" value="Filamin/ABP280_rpt"/>
</dbReference>
<feature type="coiled-coil region" evidence="10">
    <location>
        <begin position="1380"/>
        <end position="1407"/>
    </location>
</feature>
<dbReference type="EMBL" id="CALNXK010000222">
    <property type="protein sequence ID" value="CAH3177219.1"/>
    <property type="molecule type" value="Genomic_DNA"/>
</dbReference>
<dbReference type="PANTHER" id="PTHR25462">
    <property type="entry name" value="BONUS, ISOFORM C-RELATED"/>
    <property type="match status" value="1"/>
</dbReference>
<dbReference type="PROSITE" id="PS50194">
    <property type="entry name" value="FILAMIN_REPEAT"/>
    <property type="match status" value="2"/>
</dbReference>
<feature type="coiled-coil region" evidence="10">
    <location>
        <begin position="658"/>
        <end position="692"/>
    </location>
</feature>
<dbReference type="PROSITE" id="PS51125">
    <property type="entry name" value="NHL"/>
    <property type="match status" value="8"/>
</dbReference>
<organism evidence="13 14">
    <name type="scientific">Porites lobata</name>
    <dbReference type="NCBI Taxonomy" id="104759"/>
    <lineage>
        <taxon>Eukaryota</taxon>
        <taxon>Metazoa</taxon>
        <taxon>Cnidaria</taxon>
        <taxon>Anthozoa</taxon>
        <taxon>Hexacorallia</taxon>
        <taxon>Scleractinia</taxon>
        <taxon>Fungiina</taxon>
        <taxon>Poritidae</taxon>
        <taxon>Porites</taxon>
    </lineage>
</organism>
<keyword evidence="3" id="KW-0479">Metal-binding</keyword>
<feature type="repeat" description="NHL" evidence="9">
    <location>
        <begin position="912"/>
        <end position="955"/>
    </location>
</feature>
<dbReference type="Pfam" id="PF00643">
    <property type="entry name" value="zf-B_box"/>
    <property type="match status" value="3"/>
</dbReference>
<comment type="similarity">
    <text evidence="1">Belongs to the TRIM/RBCC family.</text>
</comment>
<dbReference type="Pfam" id="PF13445">
    <property type="entry name" value="zf-RING_UBOX"/>
    <property type="match status" value="3"/>
</dbReference>
<feature type="repeat" description="NHL" evidence="9">
    <location>
        <begin position="1627"/>
        <end position="1670"/>
    </location>
</feature>
<evidence type="ECO:0000259" key="12">
    <source>
        <dbReference type="PROSITE" id="PS50119"/>
    </source>
</evidence>
<evidence type="ECO:0000256" key="7">
    <source>
        <dbReference type="PROSITE-ProRule" id="PRU00024"/>
    </source>
</evidence>
<feature type="domain" description="B box-type" evidence="12">
    <location>
        <begin position="482"/>
        <end position="529"/>
    </location>
</feature>
<dbReference type="PANTHER" id="PTHR25462:SF291">
    <property type="entry name" value="E3 UBIQUITIN-PROTEIN LIGASE TRIM45"/>
    <property type="match status" value="1"/>
</dbReference>
<gene>
    <name evidence="13" type="ORF">PLOB_00019104</name>
</gene>
<dbReference type="PROSITE" id="PS50089">
    <property type="entry name" value="ZF_RING_2"/>
    <property type="match status" value="3"/>
</dbReference>
<proteinExistence type="inferred from homology"/>
<feature type="domain" description="B box-type" evidence="12">
    <location>
        <begin position="542"/>
        <end position="585"/>
    </location>
</feature>
<evidence type="ECO:0000256" key="2">
    <source>
        <dbReference type="ARBA" id="ARBA00022553"/>
    </source>
</evidence>
<dbReference type="InterPro" id="IPR014756">
    <property type="entry name" value="Ig_E-set"/>
</dbReference>
<feature type="domain" description="RING-type" evidence="11">
    <location>
        <begin position="16"/>
        <end position="59"/>
    </location>
</feature>
<feature type="repeat" description="NHL" evidence="9">
    <location>
        <begin position="1580"/>
        <end position="1623"/>
    </location>
</feature>
<dbReference type="Proteomes" id="UP001159405">
    <property type="component" value="Unassembled WGS sequence"/>
</dbReference>
<protein>
    <recommendedName>
        <fullName evidence="15">E3 ubiquitin-protein ligase TRIM71</fullName>
    </recommendedName>
</protein>
<feature type="repeat" description="NHL" evidence="9">
    <location>
        <begin position="1048"/>
        <end position="1091"/>
    </location>
</feature>
<dbReference type="InterPro" id="IPR017868">
    <property type="entry name" value="Filamin/ABP280_repeat-like"/>
</dbReference>
<evidence type="ECO:0000256" key="9">
    <source>
        <dbReference type="PROSITE-ProRule" id="PRU00504"/>
    </source>
</evidence>
<dbReference type="SMART" id="SM00336">
    <property type="entry name" value="BBOX"/>
    <property type="match status" value="6"/>
</dbReference>
<accession>A0ABN8RH19</accession>
<evidence type="ECO:0000256" key="3">
    <source>
        <dbReference type="ARBA" id="ARBA00022723"/>
    </source>
</evidence>